<name>A0A8D8K5M2_CULPI</name>
<proteinExistence type="predicted"/>
<dbReference type="EMBL" id="HBUE01307622">
    <property type="protein sequence ID" value="CAG6581821.1"/>
    <property type="molecule type" value="Transcribed_RNA"/>
</dbReference>
<sequence>MLVPSEVTVWLHGWRSIGKKIDVSWRFNSGRGPIRFSSRQLRCGWRRGLGHLSRCQLRSGQFRCNWVSRGNIRDQRTLTNLLQLNQHSIDGRLQQLIISVQTLTVACPNQIQPTAKTVN</sequence>
<dbReference type="EMBL" id="HBUE01071114">
    <property type="protein sequence ID" value="CAG6472692.1"/>
    <property type="molecule type" value="Transcribed_RNA"/>
</dbReference>
<organism evidence="1">
    <name type="scientific">Culex pipiens</name>
    <name type="common">House mosquito</name>
    <dbReference type="NCBI Taxonomy" id="7175"/>
    <lineage>
        <taxon>Eukaryota</taxon>
        <taxon>Metazoa</taxon>
        <taxon>Ecdysozoa</taxon>
        <taxon>Arthropoda</taxon>
        <taxon>Hexapoda</taxon>
        <taxon>Insecta</taxon>
        <taxon>Pterygota</taxon>
        <taxon>Neoptera</taxon>
        <taxon>Endopterygota</taxon>
        <taxon>Diptera</taxon>
        <taxon>Nematocera</taxon>
        <taxon>Culicoidea</taxon>
        <taxon>Culicidae</taxon>
        <taxon>Culicinae</taxon>
        <taxon>Culicini</taxon>
        <taxon>Culex</taxon>
        <taxon>Culex</taxon>
    </lineage>
</organism>
<dbReference type="EMBL" id="HBUE01201451">
    <property type="protein sequence ID" value="CAG6530016.1"/>
    <property type="molecule type" value="Transcribed_RNA"/>
</dbReference>
<protein>
    <submittedName>
        <fullName evidence="1">(northern house mosquito) hypothetical protein</fullName>
    </submittedName>
</protein>
<accession>A0A8D8K5M2</accession>
<dbReference type="EMBL" id="HBUE01071115">
    <property type="protein sequence ID" value="CAG6472693.1"/>
    <property type="molecule type" value="Transcribed_RNA"/>
</dbReference>
<reference evidence="1" key="1">
    <citation type="submission" date="2021-05" db="EMBL/GenBank/DDBJ databases">
        <authorList>
            <person name="Alioto T."/>
            <person name="Alioto T."/>
            <person name="Gomez Garrido J."/>
        </authorList>
    </citation>
    <scope>NUCLEOTIDE SEQUENCE</scope>
</reference>
<evidence type="ECO:0000313" key="1">
    <source>
        <dbReference type="EMBL" id="CAG6581822.1"/>
    </source>
</evidence>
<dbReference type="EMBL" id="HBUE01307625">
    <property type="protein sequence ID" value="CAG6581822.1"/>
    <property type="molecule type" value="Transcribed_RNA"/>
</dbReference>
<dbReference type="EMBL" id="HBUE01201448">
    <property type="protein sequence ID" value="CAG6530015.1"/>
    <property type="molecule type" value="Transcribed_RNA"/>
</dbReference>
<dbReference type="AlphaFoldDB" id="A0A8D8K5M2"/>